<comment type="caution">
    <text evidence="1">The sequence shown here is derived from an EMBL/GenBank/DDBJ whole genome shotgun (WGS) entry which is preliminary data.</text>
</comment>
<dbReference type="Proteomes" id="UP000614047">
    <property type="component" value="Unassembled WGS sequence"/>
</dbReference>
<dbReference type="EMBL" id="JADOUA010000001">
    <property type="protein sequence ID" value="MBG6088790.1"/>
    <property type="molecule type" value="Genomic_DNA"/>
</dbReference>
<proteinExistence type="predicted"/>
<accession>A0A931GJ02</accession>
<evidence type="ECO:0000313" key="2">
    <source>
        <dbReference type="Proteomes" id="UP000614047"/>
    </source>
</evidence>
<name>A0A931GJ02_9ACTN</name>
<dbReference type="AlphaFoldDB" id="A0A931GJ02"/>
<dbReference type="SUPFAM" id="SSF51445">
    <property type="entry name" value="(Trans)glycosidases"/>
    <property type="match status" value="1"/>
</dbReference>
<organism evidence="1 2">
    <name type="scientific">Actinomadura viridis</name>
    <dbReference type="NCBI Taxonomy" id="58110"/>
    <lineage>
        <taxon>Bacteria</taxon>
        <taxon>Bacillati</taxon>
        <taxon>Actinomycetota</taxon>
        <taxon>Actinomycetes</taxon>
        <taxon>Streptosporangiales</taxon>
        <taxon>Thermomonosporaceae</taxon>
        <taxon>Actinomadura</taxon>
    </lineage>
</organism>
<protein>
    <submittedName>
        <fullName evidence="1">Uncharacterized protein</fullName>
    </submittedName>
</protein>
<keyword evidence="2" id="KW-1185">Reference proteome</keyword>
<evidence type="ECO:0000313" key="1">
    <source>
        <dbReference type="EMBL" id="MBG6088790.1"/>
    </source>
</evidence>
<gene>
    <name evidence="1" type="ORF">IW256_002903</name>
</gene>
<dbReference type="InterPro" id="IPR017853">
    <property type="entry name" value="GH"/>
</dbReference>
<reference evidence="1" key="1">
    <citation type="submission" date="2020-11" db="EMBL/GenBank/DDBJ databases">
        <title>Sequencing the genomes of 1000 actinobacteria strains.</title>
        <authorList>
            <person name="Klenk H.-P."/>
        </authorList>
    </citation>
    <scope>NUCLEOTIDE SEQUENCE</scope>
    <source>
        <strain evidence="1">DSM 43175</strain>
    </source>
</reference>
<sequence length="481" mass="53086">MPDMPSETNARPRPWIPAGGVRAALVGGNTVGAAVRESRPRADGYRHIDTPALIAKLRELHVNTYLFGVWDSPTDWADLCEEFLPAAAEAGIDVWPYLVPPSETDENGRASRPYLTDYLAWARAVAEASVRYPNLTAWAIDDFEFEVNARLFTPEYMTRMREIQREINPDLGFYTCVYYEVALDDAFLDKYTPFIDGVIYPFLDGPNKNTLDAGSVRRSLEAIRAKTEPRGLDLVLLVYAGRFLAATLGPTESYVRQAVDAGLRCTADGLISGVIAYGTQLDDAPTIASDNKAMYGNGRLSLSLPSETQRIPAGTWAQAGQVIHPDPASPRYELSFWHFDEFAPSTPGPGEVVKELLVDGEVVWTCDIHDEPWPLWIQGRSLQGPVDLTPWLTGKERATLTIRLRVVDETTGNRVDVGFDHLESIGFTLADPGFEEPAGWELTDSGGAAKAHIDIFVPDRPRRIRLAVADCFARSAETDGL</sequence>
<dbReference type="RefSeq" id="WP_197011470.1">
    <property type="nucleotide sequence ID" value="NZ_BAABES010000005.1"/>
</dbReference>